<protein>
    <submittedName>
        <fullName evidence="1">Uncharacterized protein</fullName>
    </submittedName>
</protein>
<gene>
    <name evidence="1" type="ORF">vBLivaVAfA18_041</name>
</gene>
<proteinExistence type="predicted"/>
<accession>A0A858EBM5</accession>
<evidence type="ECO:0000313" key="2">
    <source>
        <dbReference type="Proteomes" id="UP000609966"/>
    </source>
</evidence>
<dbReference type="Proteomes" id="UP000609966">
    <property type="component" value="Segment"/>
</dbReference>
<dbReference type="EMBL" id="MN939540">
    <property type="protein sequence ID" value="QIG60965.1"/>
    <property type="molecule type" value="Genomic_DNA"/>
</dbReference>
<organism evidence="1 2">
    <name type="scientific">Listeria phage vB_Liva_VAfA18</name>
    <dbReference type="NCBI Taxonomy" id="2712945"/>
    <lineage>
        <taxon>Viruses</taxon>
        <taxon>Duplodnaviria</taxon>
        <taxon>Heunggongvirae</taxon>
        <taxon>Uroviricota</taxon>
        <taxon>Caudoviricetes</taxon>
        <taxon>Herelleviridae</taxon>
        <taxon>Jasinskavirinae</taxon>
        <taxon>Pecentumvirus</taxon>
        <taxon>Pecentumvirus list36</taxon>
    </lineage>
</organism>
<sequence length="104" mass="12101">MRMNKFKKFELVQHRYNTSIGTIVGVMQGMTGMVAYEVAWDNAEEGATMDFKDRTYEELLTEVRNNSGITRKDLSTALWLYKKVKVENKKLKSTVKEETNIKDE</sequence>
<evidence type="ECO:0000313" key="1">
    <source>
        <dbReference type="EMBL" id="QIG60965.1"/>
    </source>
</evidence>
<name>A0A858EBM5_9CAUD</name>
<reference evidence="1" key="1">
    <citation type="submission" date="2020-01" db="EMBL/GenBank/DDBJ databases">
        <title>Comparative genomic and phylogenetic analyses of the P100virus genus of Listeria bacteriophages and report of two new members.</title>
        <authorList>
            <person name="Blanco Fernandez M.D."/>
            <person name="Barrios M.E."/>
            <person name="Mbayed V.A."/>
            <person name="Klumpp J."/>
        </authorList>
    </citation>
    <scope>NUCLEOTIDE SEQUENCE</scope>
</reference>